<evidence type="ECO:0000256" key="1">
    <source>
        <dbReference type="ARBA" id="ARBA00022692"/>
    </source>
</evidence>
<sequence length="69" mass="7608">MSYRYQIATVFLLSFFIDCINIFMSAIALPDIASAFSTSQSMVAWVANAYILGLVLIMPISLWLAGRLG</sequence>
<feature type="domain" description="Major facilitator superfamily (MFS) profile" evidence="5">
    <location>
        <begin position="7"/>
        <end position="69"/>
    </location>
</feature>
<dbReference type="SUPFAM" id="SSF103473">
    <property type="entry name" value="MFS general substrate transporter"/>
    <property type="match status" value="1"/>
</dbReference>
<evidence type="ECO:0000256" key="3">
    <source>
        <dbReference type="ARBA" id="ARBA00023136"/>
    </source>
</evidence>
<comment type="caution">
    <text evidence="6">The sequence shown here is derived from an EMBL/GenBank/DDBJ whole genome shotgun (WGS) entry which is preliminary data.</text>
</comment>
<dbReference type="PROSITE" id="PS50850">
    <property type="entry name" value="MFS"/>
    <property type="match status" value="1"/>
</dbReference>
<accession>A0AAV3M3Z5</accession>
<evidence type="ECO:0000313" key="7">
    <source>
        <dbReference type="Proteomes" id="UP000022311"/>
    </source>
</evidence>
<reference evidence="6 7" key="1">
    <citation type="submission" date="2014-01" db="EMBL/GenBank/DDBJ databases">
        <authorList>
            <person name="Durkin A.S."/>
            <person name="McCorrison J."/>
            <person name="Torralba M."/>
            <person name="Gillis M."/>
            <person name="Haft D.H."/>
            <person name="Methe B."/>
            <person name="Sutton G."/>
            <person name="Nelson K.E."/>
        </authorList>
    </citation>
    <scope>NUCLEOTIDE SEQUENCE [LARGE SCALE GENOMIC DNA]</scope>
    <source>
        <strain evidence="6 7">205/92</strain>
    </source>
</reference>
<keyword evidence="1 4" id="KW-0812">Transmembrane</keyword>
<evidence type="ECO:0000256" key="4">
    <source>
        <dbReference type="SAM" id="Phobius"/>
    </source>
</evidence>
<dbReference type="InterPro" id="IPR036259">
    <property type="entry name" value="MFS_trans_sf"/>
</dbReference>
<protein>
    <recommendedName>
        <fullName evidence="5">Major facilitator superfamily (MFS) profile domain-containing protein</fullName>
    </recommendedName>
</protein>
<evidence type="ECO:0000313" key="6">
    <source>
        <dbReference type="EMBL" id="EUD10339.1"/>
    </source>
</evidence>
<dbReference type="EMBL" id="JALD01000052">
    <property type="protein sequence ID" value="EUD10339.1"/>
    <property type="molecule type" value="Genomic_DNA"/>
</dbReference>
<evidence type="ECO:0000259" key="5">
    <source>
        <dbReference type="PROSITE" id="PS50850"/>
    </source>
</evidence>
<keyword evidence="2 4" id="KW-1133">Transmembrane helix</keyword>
<dbReference type="Proteomes" id="UP000022311">
    <property type="component" value="Unassembled WGS sequence"/>
</dbReference>
<dbReference type="AlphaFoldDB" id="A0AAV3M3Z5"/>
<feature type="transmembrane region" description="Helical" evidence="4">
    <location>
        <begin position="45"/>
        <end position="65"/>
    </location>
</feature>
<proteinExistence type="predicted"/>
<keyword evidence="3 4" id="KW-0472">Membrane</keyword>
<dbReference type="GO" id="GO:0022857">
    <property type="term" value="F:transmembrane transporter activity"/>
    <property type="evidence" value="ECO:0007669"/>
    <property type="project" value="InterPro"/>
</dbReference>
<evidence type="ECO:0000256" key="2">
    <source>
        <dbReference type="ARBA" id="ARBA00022989"/>
    </source>
</evidence>
<organism evidence="6 7">
    <name type="scientific">Providencia alcalifaciens 205/92</name>
    <dbReference type="NCBI Taxonomy" id="1256988"/>
    <lineage>
        <taxon>Bacteria</taxon>
        <taxon>Pseudomonadati</taxon>
        <taxon>Pseudomonadota</taxon>
        <taxon>Gammaproteobacteria</taxon>
        <taxon>Enterobacterales</taxon>
        <taxon>Morganellaceae</taxon>
        <taxon>Providencia</taxon>
    </lineage>
</organism>
<dbReference type="Gene3D" id="1.20.1250.20">
    <property type="entry name" value="MFS general substrate transporter like domains"/>
    <property type="match status" value="1"/>
</dbReference>
<gene>
    <name evidence="6" type="ORF">HMPREF1563_3203</name>
</gene>
<name>A0AAV3M3Z5_9GAMM</name>
<dbReference type="InterPro" id="IPR020846">
    <property type="entry name" value="MFS_dom"/>
</dbReference>